<evidence type="ECO:0000259" key="15">
    <source>
        <dbReference type="Pfam" id="PF02773"/>
    </source>
</evidence>
<comment type="pathway">
    <text evidence="1 10">Amino-acid biosynthesis; S-adenosyl-L-methionine biosynthesis; S-adenosyl-L-methionine from L-methionine: step 1/1.</text>
</comment>
<feature type="region of interest" description="Flexible loop" evidence="10">
    <location>
        <begin position="100"/>
        <end position="110"/>
    </location>
</feature>
<keyword evidence="17" id="KW-1185">Reference proteome</keyword>
<feature type="binding site" evidence="10">
    <location>
        <position position="278"/>
    </location>
    <ligand>
        <name>ATP</name>
        <dbReference type="ChEBI" id="CHEBI:30616"/>
        <note>ligand shared between two neighboring subunits</note>
    </ligand>
</feature>
<feature type="binding site" description="in other chain" evidence="10">
    <location>
        <position position="57"/>
    </location>
    <ligand>
        <name>L-methionine</name>
        <dbReference type="ChEBI" id="CHEBI:57844"/>
        <note>ligand shared between two neighboring subunits</note>
    </ligand>
</feature>
<feature type="binding site" description="in other chain" evidence="10">
    <location>
        <position position="16"/>
    </location>
    <ligand>
        <name>ATP</name>
        <dbReference type="ChEBI" id="CHEBI:30616"/>
        <note>ligand shared between two neighboring subunits</note>
    </ligand>
</feature>
<dbReference type="EC" id="2.5.1.6" evidence="10"/>
<evidence type="ECO:0000256" key="7">
    <source>
        <dbReference type="ARBA" id="ARBA00022840"/>
    </source>
</evidence>
<evidence type="ECO:0000256" key="8">
    <source>
        <dbReference type="ARBA" id="ARBA00022842"/>
    </source>
</evidence>
<keyword evidence="5 10" id="KW-0479">Metal-binding</keyword>
<dbReference type="Pfam" id="PF02773">
    <property type="entry name" value="S-AdoMet_synt_C"/>
    <property type="match status" value="1"/>
</dbReference>
<evidence type="ECO:0000259" key="14">
    <source>
        <dbReference type="Pfam" id="PF02772"/>
    </source>
</evidence>
<comment type="subcellular location">
    <subcellularLocation>
        <location evidence="10 11">Cytoplasm</location>
    </subcellularLocation>
</comment>
<evidence type="ECO:0000256" key="2">
    <source>
        <dbReference type="ARBA" id="ARBA00009685"/>
    </source>
</evidence>
<keyword evidence="6 10" id="KW-0547">Nucleotide-binding</keyword>
<dbReference type="Gene3D" id="3.30.300.10">
    <property type="match status" value="3"/>
</dbReference>
<dbReference type="InterPro" id="IPR022628">
    <property type="entry name" value="S-AdoMet_synt_N"/>
</dbReference>
<dbReference type="RefSeq" id="WP_126134475.1">
    <property type="nucleotide sequence ID" value="NZ_CAMXYX010000014.1"/>
</dbReference>
<proteinExistence type="inferred from homology"/>
<feature type="binding site" evidence="10">
    <location>
        <position position="255"/>
    </location>
    <ligand>
        <name>ATP</name>
        <dbReference type="ChEBI" id="CHEBI:30616"/>
        <note>ligand shared between two neighboring subunits</note>
    </ligand>
</feature>
<feature type="binding site" description="in other chain" evidence="10">
    <location>
        <begin position="246"/>
        <end position="247"/>
    </location>
    <ligand>
        <name>ATP</name>
        <dbReference type="ChEBI" id="CHEBI:30616"/>
        <note>ligand shared between two neighboring subunits</note>
    </ligand>
</feature>
<comment type="function">
    <text evidence="10">Catalyzes the formation of S-adenosylmethionine (AdoMet) from methionine and ATP. The overall synthetic reaction is composed of two sequential steps, AdoMet formation and the subsequent tripolyphosphate hydrolysis which occurs prior to release of AdoMet from the enzyme.</text>
</comment>
<keyword evidence="3 10" id="KW-0554">One-carbon metabolism</keyword>
<evidence type="ECO:0000256" key="10">
    <source>
        <dbReference type="HAMAP-Rule" id="MF_00086"/>
    </source>
</evidence>
<feature type="domain" description="S-adenosylmethionine synthetase central" evidence="14">
    <location>
        <begin position="127"/>
        <end position="247"/>
    </location>
</feature>
<evidence type="ECO:0000259" key="13">
    <source>
        <dbReference type="Pfam" id="PF00438"/>
    </source>
</evidence>
<feature type="binding site" description="in other chain" evidence="10">
    <location>
        <begin position="261"/>
        <end position="262"/>
    </location>
    <ligand>
        <name>ATP</name>
        <dbReference type="ChEBI" id="CHEBI:30616"/>
        <note>ligand shared between two neighboring subunits</note>
    </ligand>
</feature>
<dbReference type="InterPro" id="IPR022629">
    <property type="entry name" value="S-AdoMet_synt_central"/>
</dbReference>
<feature type="binding site" evidence="10">
    <location>
        <position position="282"/>
    </location>
    <ligand>
        <name>ATP</name>
        <dbReference type="ChEBI" id="CHEBI:30616"/>
        <note>ligand shared between two neighboring subunits</note>
    </ligand>
</feature>
<evidence type="ECO:0000313" key="17">
    <source>
        <dbReference type="Proteomes" id="UP001219297"/>
    </source>
</evidence>
<dbReference type="SUPFAM" id="SSF55973">
    <property type="entry name" value="S-adenosylmethionine synthetase"/>
    <property type="match status" value="3"/>
</dbReference>
<organism evidence="16 17">
    <name type="scientific">Actinotignum sanguinis</name>
    <dbReference type="NCBI Taxonomy" id="1445614"/>
    <lineage>
        <taxon>Bacteria</taxon>
        <taxon>Bacillati</taxon>
        <taxon>Actinomycetota</taxon>
        <taxon>Actinomycetes</taxon>
        <taxon>Actinomycetales</taxon>
        <taxon>Actinomycetaceae</taxon>
        <taxon>Actinotignum</taxon>
    </lineage>
</organism>
<feature type="binding site" evidence="10">
    <location>
        <position position="18"/>
    </location>
    <ligand>
        <name>Mg(2+)</name>
        <dbReference type="ChEBI" id="CHEBI:18420"/>
    </ligand>
</feature>
<gene>
    <name evidence="10 16" type="primary">metK</name>
    <name evidence="16" type="ORF">PWJ81_00990</name>
</gene>
<comment type="catalytic activity">
    <reaction evidence="10">
        <text>L-methionine + ATP + H2O = S-adenosyl-L-methionine + phosphate + diphosphate</text>
        <dbReference type="Rhea" id="RHEA:21080"/>
        <dbReference type="ChEBI" id="CHEBI:15377"/>
        <dbReference type="ChEBI" id="CHEBI:30616"/>
        <dbReference type="ChEBI" id="CHEBI:33019"/>
        <dbReference type="ChEBI" id="CHEBI:43474"/>
        <dbReference type="ChEBI" id="CHEBI:57844"/>
        <dbReference type="ChEBI" id="CHEBI:59789"/>
        <dbReference type="EC" id="2.5.1.6"/>
    </reaction>
</comment>
<name>A0ABT5V3T5_9ACTO</name>
<keyword evidence="8 10" id="KW-0460">Magnesium</keyword>
<feature type="binding site" description="in other chain" evidence="10">
    <location>
        <position position="286"/>
    </location>
    <ligand>
        <name>L-methionine</name>
        <dbReference type="ChEBI" id="CHEBI:57844"/>
        <note>ligand shared between two neighboring subunits</note>
    </ligand>
</feature>
<reference evidence="16 17" key="1">
    <citation type="submission" date="2023-02" db="EMBL/GenBank/DDBJ databases">
        <title>Defining the Infant Male Urobiome and Moving Towards Mechanisms in Urobiome Research.</title>
        <authorList>
            <person name="Reasoner S."/>
            <person name="Flores V."/>
            <person name="Van Horn G."/>
            <person name="Morales G."/>
            <person name="Peard L."/>
            <person name="Abelson B."/>
            <person name="Manuel C."/>
            <person name="Lee J."/>
            <person name="Baker B."/>
            <person name="Williams T."/>
            <person name="Schmitz J."/>
            <person name="Clayton D."/>
            <person name="Hadjifrangiskou M."/>
        </authorList>
    </citation>
    <scope>NUCLEOTIDE SEQUENCE [LARGE SCALE GENOMIC DNA]</scope>
    <source>
        <strain evidence="16 17">AS1053</strain>
    </source>
</reference>
<dbReference type="PROSITE" id="PS00377">
    <property type="entry name" value="ADOMET_SYNTHASE_2"/>
    <property type="match status" value="1"/>
</dbReference>
<dbReference type="InterPro" id="IPR022636">
    <property type="entry name" value="S-AdoMet_synthetase_sfam"/>
</dbReference>
<dbReference type="NCBIfam" id="TIGR01034">
    <property type="entry name" value="metK"/>
    <property type="match status" value="1"/>
</dbReference>
<comment type="cofactor">
    <cofactor evidence="10">
        <name>Mg(2+)</name>
        <dbReference type="ChEBI" id="CHEBI:18420"/>
    </cofactor>
    <text evidence="10">Binds 2 divalent ions per subunit.</text>
</comment>
<evidence type="ECO:0000256" key="6">
    <source>
        <dbReference type="ARBA" id="ARBA00022741"/>
    </source>
</evidence>
<comment type="subunit">
    <text evidence="10">Homotetramer; dimer of dimers.</text>
</comment>
<feature type="domain" description="S-adenosylmethionine synthetase N-terminal" evidence="13">
    <location>
        <begin position="7"/>
        <end position="102"/>
    </location>
</feature>
<dbReference type="InterPro" id="IPR002133">
    <property type="entry name" value="S-AdoMet_synthetase"/>
</dbReference>
<comment type="cofactor">
    <cofactor evidence="10">
        <name>K(+)</name>
        <dbReference type="ChEBI" id="CHEBI:29103"/>
    </cofactor>
    <text evidence="10">Binds 1 potassium ion per subunit.</text>
</comment>
<dbReference type="Pfam" id="PF02772">
    <property type="entry name" value="S-AdoMet_synt_M"/>
    <property type="match status" value="1"/>
</dbReference>
<dbReference type="Pfam" id="PF00438">
    <property type="entry name" value="S-AdoMet_synt_N"/>
    <property type="match status" value="1"/>
</dbReference>
<dbReference type="InterPro" id="IPR022631">
    <property type="entry name" value="ADOMET_SYNTHASE_CS"/>
</dbReference>
<accession>A0ABT5V3T5</accession>
<dbReference type="PIRSF" id="PIRSF000497">
    <property type="entry name" value="MAT"/>
    <property type="match status" value="1"/>
</dbReference>
<evidence type="ECO:0000256" key="5">
    <source>
        <dbReference type="ARBA" id="ARBA00022723"/>
    </source>
</evidence>
<keyword evidence="7 10" id="KW-0067">ATP-binding</keyword>
<feature type="binding site" description="in other chain" evidence="10">
    <location>
        <begin position="177"/>
        <end position="179"/>
    </location>
    <ligand>
        <name>ATP</name>
        <dbReference type="ChEBI" id="CHEBI:30616"/>
        <note>ligand shared between two neighboring subunits</note>
    </ligand>
</feature>
<evidence type="ECO:0000256" key="11">
    <source>
        <dbReference type="RuleBase" id="RU000542"/>
    </source>
</evidence>
<dbReference type="GeneID" id="83607932"/>
<keyword evidence="10" id="KW-0963">Cytoplasm</keyword>
<dbReference type="HAMAP" id="MF_00086">
    <property type="entry name" value="S_AdoMet_synth1"/>
    <property type="match status" value="1"/>
</dbReference>
<dbReference type="PROSITE" id="PS00376">
    <property type="entry name" value="ADOMET_SYNTHASE_1"/>
    <property type="match status" value="1"/>
</dbReference>
<evidence type="ECO:0000313" key="16">
    <source>
        <dbReference type="EMBL" id="MDE1655649.1"/>
    </source>
</evidence>
<feature type="binding site" evidence="10">
    <location>
        <position position="44"/>
    </location>
    <ligand>
        <name>K(+)</name>
        <dbReference type="ChEBI" id="CHEBI:29103"/>
    </ligand>
</feature>
<dbReference type="Proteomes" id="UP001219297">
    <property type="component" value="Unassembled WGS sequence"/>
</dbReference>
<protein>
    <recommendedName>
        <fullName evidence="10">S-adenosylmethionine synthase</fullName>
        <shortName evidence="10">AdoMet synthase</shortName>
        <ecNumber evidence="10">2.5.1.6</ecNumber>
    </recommendedName>
    <alternativeName>
        <fullName evidence="10">MAT</fullName>
    </alternativeName>
    <alternativeName>
        <fullName evidence="10">Methionine adenosyltransferase</fullName>
    </alternativeName>
</protein>
<dbReference type="PANTHER" id="PTHR11964">
    <property type="entry name" value="S-ADENOSYLMETHIONINE SYNTHETASE"/>
    <property type="match status" value="1"/>
</dbReference>
<dbReference type="EMBL" id="JARBHI010000001">
    <property type="protein sequence ID" value="MDE1655649.1"/>
    <property type="molecule type" value="Genomic_DNA"/>
</dbReference>
<keyword evidence="9 10" id="KW-0630">Potassium</keyword>
<dbReference type="GO" id="GO:0004478">
    <property type="term" value="F:methionine adenosyltransferase activity"/>
    <property type="evidence" value="ECO:0007669"/>
    <property type="project" value="UniProtKB-EC"/>
</dbReference>
<comment type="similarity">
    <text evidence="2 10 12">Belongs to the AdoMet synthase family.</text>
</comment>
<feature type="domain" description="S-adenosylmethionine synthetase C-terminal" evidence="15">
    <location>
        <begin position="249"/>
        <end position="388"/>
    </location>
</feature>
<evidence type="ECO:0000256" key="4">
    <source>
        <dbReference type="ARBA" id="ARBA00022679"/>
    </source>
</evidence>
<dbReference type="CDD" id="cd18079">
    <property type="entry name" value="S-AdoMet_synt"/>
    <property type="match status" value="1"/>
</dbReference>
<feature type="binding site" evidence="10">
    <location>
        <position position="255"/>
    </location>
    <ligand>
        <name>L-methionine</name>
        <dbReference type="ChEBI" id="CHEBI:57844"/>
        <note>ligand shared between two neighboring subunits</note>
    </ligand>
</feature>
<evidence type="ECO:0000256" key="1">
    <source>
        <dbReference type="ARBA" id="ARBA00005224"/>
    </source>
</evidence>
<feature type="binding site" description="in other chain" evidence="10">
    <location>
        <position position="100"/>
    </location>
    <ligand>
        <name>L-methionine</name>
        <dbReference type="ChEBI" id="CHEBI:57844"/>
        <note>ligand shared between two neighboring subunits</note>
    </ligand>
</feature>
<sequence>MHYRQPFTSESVTEGHPDKVCDLISDSILDALLASDENSRVAVETMVTTGLVHVAGEVTTDAYADIAHIIRTVVTGIGYNSSQVGFDGNSCGVTISIDEQSPDIAAGVNTSLERRESSEVEYDHFDQQGAGDQGLMFGYACNETKTLMPAPILLAHRFAERLALVRREGVVPGLRPDGKTQVTIDYEGARPVALNTVVISSQHDENVQREWLTETLRDHVVAPVLEEENIAIDTDKFSLLVNPSGRFVVGGPMGDAGVTGRKIIVDTYGGMARHGGGAFSGKDASKVDRSAAYAARWAAKNVVAAGLASRCELQLAYAIGRAHPVSVRLDTFGTETEELGRIENAVQKVFDFRPAAIIDALELKRPIFAKTASYGHFGRELPEFTWEKTDRVEELLRAI</sequence>
<evidence type="ECO:0000256" key="12">
    <source>
        <dbReference type="RuleBase" id="RU004462"/>
    </source>
</evidence>
<evidence type="ECO:0000256" key="3">
    <source>
        <dbReference type="ARBA" id="ARBA00022563"/>
    </source>
</evidence>
<comment type="caution">
    <text evidence="16">The sequence shown here is derived from an EMBL/GenBank/DDBJ whole genome shotgun (WGS) entry which is preliminary data.</text>
</comment>
<evidence type="ECO:0000256" key="9">
    <source>
        <dbReference type="ARBA" id="ARBA00022958"/>
    </source>
</evidence>
<keyword evidence="4 10" id="KW-0808">Transferase</keyword>
<dbReference type="InterPro" id="IPR022630">
    <property type="entry name" value="S-AdoMet_synt_C"/>
</dbReference>